<reference evidence="2" key="1">
    <citation type="submission" date="2022-06" db="EMBL/GenBank/DDBJ databases">
        <title>Alkalimarinus sp. nov., isolated from gut of a Alitta virens.</title>
        <authorList>
            <person name="Yang A.I."/>
            <person name="Shin N.-R."/>
        </authorList>
    </citation>
    <scope>NUCLEOTIDE SEQUENCE</scope>
    <source>
        <strain evidence="2">A2M4</strain>
    </source>
</reference>
<keyword evidence="3" id="KW-1185">Reference proteome</keyword>
<evidence type="ECO:0000313" key="3">
    <source>
        <dbReference type="Proteomes" id="UP001163739"/>
    </source>
</evidence>
<dbReference type="RefSeq" id="WP_265048940.1">
    <property type="nucleotide sequence ID" value="NZ_CP100390.1"/>
</dbReference>
<dbReference type="Proteomes" id="UP001163739">
    <property type="component" value="Chromosome"/>
</dbReference>
<feature type="domain" description="Immunity MXAN-0049 protein" evidence="1">
    <location>
        <begin position="72"/>
        <end position="194"/>
    </location>
</feature>
<name>A0ABY6N5R7_9ALTE</name>
<evidence type="ECO:0000313" key="2">
    <source>
        <dbReference type="EMBL" id="UZE97467.1"/>
    </source>
</evidence>
<gene>
    <name evidence="2" type="ORF">NKI27_06910</name>
</gene>
<dbReference type="InterPro" id="IPR012433">
    <property type="entry name" value="Imm11"/>
</dbReference>
<organism evidence="2 3">
    <name type="scientific">Alkalimarinus alittae</name>
    <dbReference type="NCBI Taxonomy" id="2961619"/>
    <lineage>
        <taxon>Bacteria</taxon>
        <taxon>Pseudomonadati</taxon>
        <taxon>Pseudomonadota</taxon>
        <taxon>Gammaproteobacteria</taxon>
        <taxon>Alteromonadales</taxon>
        <taxon>Alteromonadaceae</taxon>
        <taxon>Alkalimarinus</taxon>
    </lineage>
</organism>
<protein>
    <recommendedName>
        <fullName evidence="1">Immunity MXAN-0049 protein domain-containing protein</fullName>
    </recommendedName>
</protein>
<proteinExistence type="predicted"/>
<dbReference type="EMBL" id="CP100390">
    <property type="protein sequence ID" value="UZE97467.1"/>
    <property type="molecule type" value="Genomic_DNA"/>
</dbReference>
<evidence type="ECO:0000259" key="1">
    <source>
        <dbReference type="Pfam" id="PF07791"/>
    </source>
</evidence>
<sequence length="198" mass="22452">MANYYLFDRDCVGRWIDASKGTNQPLVDWFYWRQGNVIPEREQIPNPITFTLRPYNPHSTDDSHHMPSFLRASAPIFSDKLLEALRDCGVDNLVTYPCHITDPDSGDVYKNYKSVNIIGLVSAADMEKSNATVHPNGPARHDVDFDGLTIDNDKTNEILFFRLAESTNAIIVHQQVKDTLIAKGFTDLAFYETEKIAL</sequence>
<accession>A0ABY6N5R7</accession>
<dbReference type="Pfam" id="PF07791">
    <property type="entry name" value="Imm11"/>
    <property type="match status" value="1"/>
</dbReference>